<dbReference type="InterPro" id="IPR050587">
    <property type="entry name" value="GNT1/Glycosyltrans_8"/>
</dbReference>
<evidence type="ECO:0000256" key="3">
    <source>
        <dbReference type="ARBA" id="ARBA00023211"/>
    </source>
</evidence>
<comment type="similarity">
    <text evidence="4">Belongs to the glycosyltransferase 8 family.</text>
</comment>
<evidence type="ECO:0000313" key="6">
    <source>
        <dbReference type="Proteomes" id="UP001291623"/>
    </source>
</evidence>
<dbReference type="GO" id="GO:0016757">
    <property type="term" value="F:glycosyltransferase activity"/>
    <property type="evidence" value="ECO:0007669"/>
    <property type="project" value="UniProtKB-KW"/>
</dbReference>
<evidence type="ECO:0000313" key="5">
    <source>
        <dbReference type="EMBL" id="KAK4379817.1"/>
    </source>
</evidence>
<comment type="caution">
    <text evidence="5">The sequence shown here is derived from an EMBL/GenBank/DDBJ whole genome shotgun (WGS) entry which is preliminary data.</text>
</comment>
<organism evidence="5 6">
    <name type="scientific">Anisodus tanguticus</name>
    <dbReference type="NCBI Taxonomy" id="243964"/>
    <lineage>
        <taxon>Eukaryota</taxon>
        <taxon>Viridiplantae</taxon>
        <taxon>Streptophyta</taxon>
        <taxon>Embryophyta</taxon>
        <taxon>Tracheophyta</taxon>
        <taxon>Spermatophyta</taxon>
        <taxon>Magnoliopsida</taxon>
        <taxon>eudicotyledons</taxon>
        <taxon>Gunneridae</taxon>
        <taxon>Pentapetalae</taxon>
        <taxon>asterids</taxon>
        <taxon>lamiids</taxon>
        <taxon>Solanales</taxon>
        <taxon>Solanaceae</taxon>
        <taxon>Solanoideae</taxon>
        <taxon>Hyoscyameae</taxon>
        <taxon>Anisodus</taxon>
    </lineage>
</organism>
<dbReference type="InterPro" id="IPR029044">
    <property type="entry name" value="Nucleotide-diphossugar_trans"/>
</dbReference>
<dbReference type="EMBL" id="JAVYJV010000001">
    <property type="protein sequence ID" value="KAK4379817.1"/>
    <property type="molecule type" value="Genomic_DNA"/>
</dbReference>
<keyword evidence="3" id="KW-0464">Manganese</keyword>
<dbReference type="Pfam" id="PF01501">
    <property type="entry name" value="Glyco_transf_8"/>
    <property type="match status" value="2"/>
</dbReference>
<dbReference type="PANTHER" id="PTHR11183">
    <property type="entry name" value="GLYCOGENIN SUBFAMILY MEMBER"/>
    <property type="match status" value="1"/>
</dbReference>
<evidence type="ECO:0000256" key="2">
    <source>
        <dbReference type="ARBA" id="ARBA00022679"/>
    </source>
</evidence>
<dbReference type="CDD" id="cd02537">
    <property type="entry name" value="GT8_Glycogenin"/>
    <property type="match status" value="1"/>
</dbReference>
<evidence type="ECO:0000256" key="1">
    <source>
        <dbReference type="ARBA" id="ARBA00022676"/>
    </source>
</evidence>
<accession>A0AAE1T2U9</accession>
<sequence length="272" mass="31118">MGPSPVTNRAYVTFLAGNGDYVKGVVGLAKGLRKVKSAYPLVVAVLPDVPAEHRRIMESQDCIVREIEPVYPPDNQTQFAMAYYVINYSKLRIWEFVEYKKMIYLDSDIQVYDNIDHLFDLPDGYFYAPSLHIYEDLLKTLQITPSTPFAEQDFLNMYFKNIYRPIPLVYNLVLAMLWRHPENVELDKVKVVHYGAAGSKPWRYTGKEENMQREDIKLLVKKWWDIYNDESLDYKKPVAVNQVIAANAGAVNQLQPLIAAGAVKYVTAPSAA</sequence>
<evidence type="ECO:0000256" key="4">
    <source>
        <dbReference type="RuleBase" id="RU362027"/>
    </source>
</evidence>
<dbReference type="SUPFAM" id="SSF53448">
    <property type="entry name" value="Nucleotide-diphospho-sugar transferases"/>
    <property type="match status" value="1"/>
</dbReference>
<keyword evidence="1" id="KW-0328">Glycosyltransferase</keyword>
<dbReference type="AlphaFoldDB" id="A0AAE1T2U9"/>
<reference evidence="5" key="1">
    <citation type="submission" date="2023-12" db="EMBL/GenBank/DDBJ databases">
        <title>Genome assembly of Anisodus tanguticus.</title>
        <authorList>
            <person name="Wang Y.-J."/>
        </authorList>
    </citation>
    <scope>NUCLEOTIDE SEQUENCE</scope>
    <source>
        <strain evidence="5">KB-2021</strain>
        <tissue evidence="5">Leaf</tissue>
    </source>
</reference>
<gene>
    <name evidence="5" type="ORF">RND71_001679</name>
</gene>
<keyword evidence="6" id="KW-1185">Reference proteome</keyword>
<dbReference type="EC" id="2.4.1.-" evidence="4"/>
<protein>
    <recommendedName>
        <fullName evidence="4">Hexosyltransferase</fullName>
        <ecNumber evidence="4">2.4.1.-</ecNumber>
    </recommendedName>
</protein>
<dbReference type="InterPro" id="IPR002495">
    <property type="entry name" value="Glyco_trans_8"/>
</dbReference>
<dbReference type="Proteomes" id="UP001291623">
    <property type="component" value="Unassembled WGS sequence"/>
</dbReference>
<keyword evidence="2" id="KW-0808">Transferase</keyword>
<name>A0AAE1T2U9_9SOLA</name>
<dbReference type="Gene3D" id="3.90.550.10">
    <property type="entry name" value="Spore Coat Polysaccharide Biosynthesis Protein SpsA, Chain A"/>
    <property type="match status" value="1"/>
</dbReference>
<proteinExistence type="inferred from homology"/>